<dbReference type="UniPathway" id="UPA00056">
    <property type="reaction ID" value="UER00096"/>
</dbReference>
<keyword evidence="6 7" id="KW-0414">Isoprene biosynthesis</keyword>
<comment type="catalytic activity">
    <reaction evidence="7">
        <text>(2E)-4-hydroxy-3-methylbut-2-enyl diphosphate + oxidized [flavodoxin] + H2O + 2 H(+) = 2-C-methyl-D-erythritol 2,4-cyclic diphosphate + reduced [flavodoxin]</text>
        <dbReference type="Rhea" id="RHEA:43604"/>
        <dbReference type="Rhea" id="RHEA-COMP:10622"/>
        <dbReference type="Rhea" id="RHEA-COMP:10623"/>
        <dbReference type="ChEBI" id="CHEBI:15377"/>
        <dbReference type="ChEBI" id="CHEBI:15378"/>
        <dbReference type="ChEBI" id="CHEBI:57618"/>
        <dbReference type="ChEBI" id="CHEBI:58210"/>
        <dbReference type="ChEBI" id="CHEBI:58483"/>
        <dbReference type="ChEBI" id="CHEBI:128753"/>
        <dbReference type="EC" id="1.17.7.3"/>
    </reaction>
</comment>
<feature type="binding site" evidence="7">
    <location>
        <position position="310"/>
    </location>
    <ligand>
        <name>[4Fe-4S] cluster</name>
        <dbReference type="ChEBI" id="CHEBI:49883"/>
    </ligand>
</feature>
<dbReference type="GO" id="GO:0019288">
    <property type="term" value="P:isopentenyl diphosphate biosynthetic process, methylerythritol 4-phosphate pathway"/>
    <property type="evidence" value="ECO:0007669"/>
    <property type="project" value="UniProtKB-UniRule"/>
</dbReference>
<evidence type="ECO:0000256" key="6">
    <source>
        <dbReference type="ARBA" id="ARBA00023229"/>
    </source>
</evidence>
<dbReference type="InterPro" id="IPR016425">
    <property type="entry name" value="IspG_bac"/>
</dbReference>
<dbReference type="GO" id="GO:0016114">
    <property type="term" value="P:terpenoid biosynthetic process"/>
    <property type="evidence" value="ECO:0007669"/>
    <property type="project" value="InterPro"/>
</dbReference>
<dbReference type="EMBL" id="SIXH01000034">
    <property type="protein sequence ID" value="TBO60568.1"/>
    <property type="molecule type" value="Genomic_DNA"/>
</dbReference>
<keyword evidence="4 7" id="KW-0408">Iron</keyword>
<gene>
    <name evidence="7" type="primary">ispG</name>
    <name evidence="10" type="ORF">EYS09_05955</name>
</gene>
<dbReference type="AlphaFoldDB" id="A0A4Q9HYY7"/>
<dbReference type="InterPro" id="IPR045854">
    <property type="entry name" value="NO2/SO3_Rdtase_4Fe4S_sf"/>
</dbReference>
<organism evidence="10 11">
    <name type="scientific">Streptomyces kasugaensis</name>
    <dbReference type="NCBI Taxonomy" id="1946"/>
    <lineage>
        <taxon>Bacteria</taxon>
        <taxon>Bacillati</taxon>
        <taxon>Actinomycetota</taxon>
        <taxon>Actinomycetes</taxon>
        <taxon>Kitasatosporales</taxon>
        <taxon>Streptomycetaceae</taxon>
        <taxon>Streptomyces</taxon>
    </lineage>
</organism>
<evidence type="ECO:0000313" key="11">
    <source>
        <dbReference type="Proteomes" id="UP000292452"/>
    </source>
</evidence>
<comment type="cofactor">
    <cofactor evidence="7">
        <name>[4Fe-4S] cluster</name>
        <dbReference type="ChEBI" id="CHEBI:49883"/>
    </cofactor>
    <text evidence="7">Binds 1 [4Fe-4S] cluster.</text>
</comment>
<dbReference type="Gene3D" id="3.30.413.10">
    <property type="entry name" value="Sulfite Reductase Hemoprotein, domain 1"/>
    <property type="match status" value="1"/>
</dbReference>
<keyword evidence="3 7" id="KW-0560">Oxidoreductase</keyword>
<dbReference type="InterPro" id="IPR058578">
    <property type="entry name" value="IspG_TIM"/>
</dbReference>
<protein>
    <recommendedName>
        <fullName evidence="7">4-hydroxy-3-methylbut-2-en-1-yl diphosphate synthase (flavodoxin)</fullName>
        <ecNumber evidence="7">1.17.7.3</ecNumber>
    </recommendedName>
    <alternativeName>
        <fullName evidence="7">1-hydroxy-2-methyl-2-(E)-butenyl 4-diphosphate synthase</fullName>
    </alternativeName>
</protein>
<evidence type="ECO:0000256" key="4">
    <source>
        <dbReference type="ARBA" id="ARBA00023004"/>
    </source>
</evidence>
<evidence type="ECO:0000256" key="3">
    <source>
        <dbReference type="ARBA" id="ARBA00023002"/>
    </source>
</evidence>
<dbReference type="FunFam" id="3.20.20.20:FF:000003">
    <property type="entry name" value="4-hydroxy-3-methylbut-2-en-1-yl diphosphate synthase (flavodoxin)"/>
    <property type="match status" value="1"/>
</dbReference>
<dbReference type="GO" id="GO:0046429">
    <property type="term" value="F:4-hydroxy-3-methylbut-2-en-1-yl diphosphate synthase activity (ferredoxin)"/>
    <property type="evidence" value="ECO:0007669"/>
    <property type="project" value="UniProtKB-UniRule"/>
</dbReference>
<keyword evidence="1 7" id="KW-0004">4Fe-4S</keyword>
<dbReference type="Gene3D" id="3.20.20.20">
    <property type="entry name" value="Dihydropteroate synthase-like"/>
    <property type="match status" value="1"/>
</dbReference>
<name>A0A4Q9HYY7_STRKA</name>
<keyword evidence="11" id="KW-1185">Reference proteome</keyword>
<comment type="function">
    <text evidence="7">Converts 2C-methyl-D-erythritol 2,4-cyclodiphosphate (ME-2,4cPP) into 1-hydroxy-2-methyl-2-(E)-butenyl 4-diphosphate.</text>
</comment>
<dbReference type="HAMAP" id="MF_00159">
    <property type="entry name" value="IspG"/>
    <property type="match status" value="1"/>
</dbReference>
<dbReference type="InterPro" id="IPR004588">
    <property type="entry name" value="IspG_bac-typ"/>
</dbReference>
<dbReference type="EC" id="1.17.7.3" evidence="7"/>
<evidence type="ECO:0000259" key="9">
    <source>
        <dbReference type="Pfam" id="PF26540"/>
    </source>
</evidence>
<dbReference type="Pfam" id="PF26540">
    <property type="entry name" value="GcpE_C"/>
    <property type="match status" value="1"/>
</dbReference>
<evidence type="ECO:0000313" key="10">
    <source>
        <dbReference type="EMBL" id="TBO60568.1"/>
    </source>
</evidence>
<dbReference type="Proteomes" id="UP000292452">
    <property type="component" value="Unassembled WGS sequence"/>
</dbReference>
<dbReference type="PANTHER" id="PTHR30454">
    <property type="entry name" value="4-HYDROXY-3-METHYLBUT-2-EN-1-YL DIPHOSPHATE SYNTHASE"/>
    <property type="match status" value="1"/>
</dbReference>
<feature type="binding site" evidence="7">
    <location>
        <position position="317"/>
    </location>
    <ligand>
        <name>[4Fe-4S] cluster</name>
        <dbReference type="ChEBI" id="CHEBI:49883"/>
    </ligand>
</feature>
<keyword evidence="5 7" id="KW-0411">Iron-sulfur</keyword>
<reference evidence="10 11" key="1">
    <citation type="submission" date="2019-02" db="EMBL/GenBank/DDBJ databases">
        <title>Draft Genome Sequence of Streptomyces sp. AM-2504, identified by 16S rRNA comparative analysis as a Streptomyces Kasugaensis strain.</title>
        <authorList>
            <person name="Napolioni V."/>
            <person name="Giuliodori A.M."/>
            <person name="Spurio R."/>
            <person name="Fabbretti A."/>
        </authorList>
    </citation>
    <scope>NUCLEOTIDE SEQUENCE [LARGE SCALE GENOMIC DNA]</scope>
    <source>
        <strain evidence="10 11">AM-2504</strain>
    </source>
</reference>
<evidence type="ECO:0000256" key="5">
    <source>
        <dbReference type="ARBA" id="ARBA00023014"/>
    </source>
</evidence>
<feature type="domain" description="IspG C-terminal" evidence="9">
    <location>
        <begin position="271"/>
        <end position="357"/>
    </location>
</feature>
<comment type="pathway">
    <text evidence="7">Isoprenoid biosynthesis; isopentenyl diphosphate biosynthesis via DXP pathway; isopentenyl diphosphate from 1-deoxy-D-xylulose 5-phosphate: step 5/6.</text>
</comment>
<dbReference type="NCBIfam" id="TIGR00612">
    <property type="entry name" value="ispG_gcpE"/>
    <property type="match status" value="1"/>
</dbReference>
<evidence type="ECO:0000256" key="7">
    <source>
        <dbReference type="HAMAP-Rule" id="MF_00159"/>
    </source>
</evidence>
<dbReference type="GO" id="GO:0005506">
    <property type="term" value="F:iron ion binding"/>
    <property type="evidence" value="ECO:0007669"/>
    <property type="project" value="InterPro"/>
</dbReference>
<evidence type="ECO:0000256" key="1">
    <source>
        <dbReference type="ARBA" id="ARBA00022485"/>
    </source>
</evidence>
<dbReference type="GO" id="GO:0051539">
    <property type="term" value="F:4 iron, 4 sulfur cluster binding"/>
    <property type="evidence" value="ECO:0007669"/>
    <property type="project" value="UniProtKB-UniRule"/>
</dbReference>
<dbReference type="NCBIfam" id="NF001540">
    <property type="entry name" value="PRK00366.1"/>
    <property type="match status" value="1"/>
</dbReference>
<comment type="similarity">
    <text evidence="7">Belongs to the IspG family.</text>
</comment>
<dbReference type="FunFam" id="3.30.413.10:FF:000001">
    <property type="entry name" value="4-hydroxy-3-methylbut-2-en-1-yl diphosphate synthase (flavodoxin)"/>
    <property type="match status" value="1"/>
</dbReference>
<comment type="caution">
    <text evidence="10">The sequence shown here is derived from an EMBL/GenBank/DDBJ whole genome shotgun (WGS) entry which is preliminary data.</text>
</comment>
<dbReference type="PANTHER" id="PTHR30454:SF0">
    <property type="entry name" value="4-HYDROXY-3-METHYLBUT-2-EN-1-YL DIPHOSPHATE SYNTHASE (FERREDOXIN), CHLOROPLASTIC"/>
    <property type="match status" value="1"/>
</dbReference>
<dbReference type="PIRSF" id="PIRSF004640">
    <property type="entry name" value="IspG"/>
    <property type="match status" value="1"/>
</dbReference>
<dbReference type="InterPro" id="IPR011005">
    <property type="entry name" value="Dihydropteroate_synth-like_sf"/>
</dbReference>
<dbReference type="Pfam" id="PF04551">
    <property type="entry name" value="GcpE"/>
    <property type="match status" value="1"/>
</dbReference>
<feature type="domain" description="IspG TIM-barrel" evidence="8">
    <location>
        <begin position="17"/>
        <end position="256"/>
    </location>
</feature>
<accession>A0A4Q9HYY7</accession>
<proteinExistence type="inferred from homology"/>
<sequence>MLPEVPARPLAARRKSRAIQVGPVTVGGGAPVSVQSMTTTRTSDVGATLQQIAELTASGCQIVRVACPTQDDADALAVIARKSQIPVIADIHFQPKYVFAAIDAGCAAVRVNPGNIKQFDDKVREIAKAASEAGTPIRIGVNAGSLDRRLLQKYGKATPEALVESALWEASLFEEHGFRDIKISVKHNDPVVMVNAYRLLAARCDYPLHLGVTEAGPAFQGTIKSAVAFGALLSEGIGDTIRVSLSAPPVEEVKVGLQILESLNLKQRRLEIVSCPSCGRAQVDVYKLADQVTAGLEGMEVPLRVAVMGCVVNGPGEAREADLGVASGNGKGQIFVKGEVIKTVPESKIVETLIEEAMKIAARMAAEGAVAGTPDITVS</sequence>
<dbReference type="InterPro" id="IPR058579">
    <property type="entry name" value="IspG_C"/>
</dbReference>
<dbReference type="SUPFAM" id="SSF51717">
    <property type="entry name" value="Dihydropteroate synthetase-like"/>
    <property type="match status" value="1"/>
</dbReference>
<keyword evidence="2 7" id="KW-0479">Metal-binding</keyword>
<feature type="binding site" evidence="7">
    <location>
        <position position="275"/>
    </location>
    <ligand>
        <name>[4Fe-4S] cluster</name>
        <dbReference type="ChEBI" id="CHEBI:49883"/>
    </ligand>
</feature>
<evidence type="ECO:0000259" key="8">
    <source>
        <dbReference type="Pfam" id="PF04551"/>
    </source>
</evidence>
<dbReference type="GO" id="GO:0141197">
    <property type="term" value="F:4-hydroxy-3-methylbut-2-enyl-diphosphate synthase activity (flavodoxin)"/>
    <property type="evidence" value="ECO:0007669"/>
    <property type="project" value="UniProtKB-EC"/>
</dbReference>
<dbReference type="SUPFAM" id="SSF56014">
    <property type="entry name" value="Nitrite and sulphite reductase 4Fe-4S domain-like"/>
    <property type="match status" value="1"/>
</dbReference>
<evidence type="ECO:0000256" key="2">
    <source>
        <dbReference type="ARBA" id="ARBA00022723"/>
    </source>
</evidence>
<feature type="binding site" evidence="7">
    <location>
        <position position="278"/>
    </location>
    <ligand>
        <name>[4Fe-4S] cluster</name>
        <dbReference type="ChEBI" id="CHEBI:49883"/>
    </ligand>
</feature>